<evidence type="ECO:0000256" key="2">
    <source>
        <dbReference type="ARBA" id="ARBA00007656"/>
    </source>
</evidence>
<dbReference type="eggNOG" id="COG0760">
    <property type="taxonomic scope" value="Bacteria"/>
</dbReference>
<dbReference type="AlphaFoldDB" id="E1WXR3"/>
<dbReference type="PANTHER" id="PTHR43629:SF2">
    <property type="entry name" value="RHODANESE-LIKE_PPIC DOMAIN-CONTAINING PROTEIN 12, CHLOROPLASTIC"/>
    <property type="match status" value="1"/>
</dbReference>
<dbReference type="GO" id="GO:0003755">
    <property type="term" value="F:peptidyl-prolyl cis-trans isomerase activity"/>
    <property type="evidence" value="ECO:0007669"/>
    <property type="project" value="UniProtKB-KW"/>
</dbReference>
<dbReference type="PANTHER" id="PTHR43629">
    <property type="entry name" value="PEPTIDYL-PROLYL CIS-TRANS ISOMERASE"/>
    <property type="match status" value="1"/>
</dbReference>
<sequence>MSQISAQHILVDHEYEITDLLKKIEEGKTFEELARDYSNCPSGKDGGSLGSFGKGMMVKPFEQAAFALKVGEVSGAVRTQFGYHLIKRTA</sequence>
<keyword evidence="11" id="KW-1185">Reference proteome</keyword>
<dbReference type="Proteomes" id="UP000008963">
    <property type="component" value="Chromosome"/>
</dbReference>
<proteinExistence type="inferred from homology"/>
<name>E1WXR3_HALMS</name>
<dbReference type="InterPro" id="IPR023058">
    <property type="entry name" value="PPIase_PpiC_CS"/>
</dbReference>
<dbReference type="PROSITE" id="PS01096">
    <property type="entry name" value="PPIC_PPIASE_1"/>
    <property type="match status" value="1"/>
</dbReference>
<comment type="function">
    <text evidence="7">PPIases accelerate the folding of proteins. It prefers amino acid residues with hydrophobic side chains like leucine and phenylalanine in the P1 position of the peptides substrates.</text>
</comment>
<comment type="subcellular location">
    <subcellularLocation>
        <location evidence="1">Cytoplasm</location>
    </subcellularLocation>
</comment>
<dbReference type="GO" id="GO:0005737">
    <property type="term" value="C:cytoplasm"/>
    <property type="evidence" value="ECO:0007669"/>
    <property type="project" value="UniProtKB-SubCell"/>
</dbReference>
<dbReference type="Gene3D" id="3.10.50.40">
    <property type="match status" value="1"/>
</dbReference>
<evidence type="ECO:0000256" key="7">
    <source>
        <dbReference type="ARBA" id="ARBA00046231"/>
    </source>
</evidence>
<dbReference type="HOGENOM" id="CLU_090028_6_1_7"/>
<evidence type="ECO:0000313" key="11">
    <source>
        <dbReference type="Proteomes" id="UP000008963"/>
    </source>
</evidence>
<evidence type="ECO:0000256" key="1">
    <source>
        <dbReference type="ARBA" id="ARBA00004496"/>
    </source>
</evidence>
<accession>E1WXR3</accession>
<comment type="similarity">
    <text evidence="2">Belongs to the PpiC/parvulin rotamase family.</text>
</comment>
<dbReference type="InterPro" id="IPR000297">
    <property type="entry name" value="PPIase_PpiC"/>
</dbReference>
<evidence type="ECO:0000259" key="9">
    <source>
        <dbReference type="PROSITE" id="PS50198"/>
    </source>
</evidence>
<keyword evidence="8 10" id="KW-0413">Isomerase</keyword>
<dbReference type="OrthoDB" id="5295434at2"/>
<reference evidence="11" key="1">
    <citation type="journal article" date="2013" name="ISME J.">
        <title>A small predatory core genome in the divergent marine Bacteriovorax marinus SJ and the terrestrial Bdellovibrio bacteriovorus.</title>
        <authorList>
            <person name="Crossman L.C."/>
            <person name="Chen H."/>
            <person name="Cerdeno-Tarraga A.M."/>
            <person name="Brooks K."/>
            <person name="Quail M.A."/>
            <person name="Pineiro S.A."/>
            <person name="Hobley L."/>
            <person name="Sockett R.E."/>
            <person name="Bentley S.D."/>
            <person name="Parkhill J."/>
            <person name="Williams H.N."/>
            <person name="Stine O.C."/>
        </authorList>
    </citation>
    <scope>NUCLEOTIDE SEQUENCE [LARGE SCALE GENOMIC DNA]</scope>
    <source>
        <strain evidence="11">ATCC BAA-682 / DSM 15412 / SJ</strain>
    </source>
</reference>
<organism evidence="10 11">
    <name type="scientific">Halobacteriovorax marinus (strain ATCC BAA-682 / DSM 15412 / SJ)</name>
    <name type="common">Bacteriovorax marinus</name>
    <dbReference type="NCBI Taxonomy" id="862908"/>
    <lineage>
        <taxon>Bacteria</taxon>
        <taxon>Pseudomonadati</taxon>
        <taxon>Bdellovibrionota</taxon>
        <taxon>Bacteriovoracia</taxon>
        <taxon>Bacteriovoracales</taxon>
        <taxon>Halobacteriovoraceae</taxon>
        <taxon>Halobacteriovorax</taxon>
    </lineage>
</organism>
<protein>
    <recommendedName>
        <fullName evidence="4">Peptidyl-prolyl cis-trans isomerase C</fullName>
    </recommendedName>
    <alternativeName>
        <fullName evidence="6">Parvulin</fullName>
    </alternativeName>
    <alternativeName>
        <fullName evidence="5">Rotamase C</fullName>
    </alternativeName>
</protein>
<dbReference type="STRING" id="862908.BMS_0985"/>
<keyword evidence="3" id="KW-0963">Cytoplasm</keyword>
<dbReference type="EMBL" id="FQ312005">
    <property type="protein sequence ID" value="CBW25869.1"/>
    <property type="molecule type" value="Genomic_DNA"/>
</dbReference>
<dbReference type="KEGG" id="bmx:BMS_0985"/>
<dbReference type="Pfam" id="PF00639">
    <property type="entry name" value="Rotamase"/>
    <property type="match status" value="1"/>
</dbReference>
<dbReference type="RefSeq" id="WP_014243654.1">
    <property type="nucleotide sequence ID" value="NC_016620.1"/>
</dbReference>
<dbReference type="PATRIC" id="fig|862908.3.peg.936"/>
<keyword evidence="8" id="KW-0697">Rotamase</keyword>
<evidence type="ECO:0000313" key="10">
    <source>
        <dbReference type="EMBL" id="CBW25869.1"/>
    </source>
</evidence>
<evidence type="ECO:0000256" key="5">
    <source>
        <dbReference type="ARBA" id="ARBA00041926"/>
    </source>
</evidence>
<dbReference type="InterPro" id="IPR046357">
    <property type="entry name" value="PPIase_dom_sf"/>
</dbReference>
<dbReference type="PROSITE" id="PS50198">
    <property type="entry name" value="PPIC_PPIASE_2"/>
    <property type="match status" value="1"/>
</dbReference>
<evidence type="ECO:0000256" key="6">
    <source>
        <dbReference type="ARBA" id="ARBA00043072"/>
    </source>
</evidence>
<gene>
    <name evidence="10" type="primary">ppiC</name>
    <name evidence="10" type="ordered locus">BMS_0985</name>
</gene>
<evidence type="ECO:0000256" key="8">
    <source>
        <dbReference type="PROSITE-ProRule" id="PRU00278"/>
    </source>
</evidence>
<feature type="domain" description="PpiC" evidence="9">
    <location>
        <begin position="1"/>
        <end position="90"/>
    </location>
</feature>
<evidence type="ECO:0000256" key="3">
    <source>
        <dbReference type="ARBA" id="ARBA00022490"/>
    </source>
</evidence>
<evidence type="ECO:0000256" key="4">
    <source>
        <dbReference type="ARBA" id="ARBA00040926"/>
    </source>
</evidence>
<dbReference type="SUPFAM" id="SSF54534">
    <property type="entry name" value="FKBP-like"/>
    <property type="match status" value="1"/>
</dbReference>
<dbReference type="InterPro" id="IPR052204">
    <property type="entry name" value="PpiC/parvulin_rotamase"/>
</dbReference>